<accession>A0ACB9CWU1</accession>
<organism evidence="1 2">
    <name type="scientific">Cichorium intybus</name>
    <name type="common">Chicory</name>
    <dbReference type="NCBI Taxonomy" id="13427"/>
    <lineage>
        <taxon>Eukaryota</taxon>
        <taxon>Viridiplantae</taxon>
        <taxon>Streptophyta</taxon>
        <taxon>Embryophyta</taxon>
        <taxon>Tracheophyta</taxon>
        <taxon>Spermatophyta</taxon>
        <taxon>Magnoliopsida</taxon>
        <taxon>eudicotyledons</taxon>
        <taxon>Gunneridae</taxon>
        <taxon>Pentapetalae</taxon>
        <taxon>asterids</taxon>
        <taxon>campanulids</taxon>
        <taxon>Asterales</taxon>
        <taxon>Asteraceae</taxon>
        <taxon>Cichorioideae</taxon>
        <taxon>Cichorieae</taxon>
        <taxon>Cichoriinae</taxon>
        <taxon>Cichorium</taxon>
    </lineage>
</organism>
<proteinExistence type="predicted"/>
<reference evidence="2" key="1">
    <citation type="journal article" date="2022" name="Mol. Ecol. Resour.">
        <title>The genomes of chicory, endive, great burdock and yacon provide insights into Asteraceae palaeo-polyploidization history and plant inulin production.</title>
        <authorList>
            <person name="Fan W."/>
            <person name="Wang S."/>
            <person name="Wang H."/>
            <person name="Wang A."/>
            <person name="Jiang F."/>
            <person name="Liu H."/>
            <person name="Zhao H."/>
            <person name="Xu D."/>
            <person name="Zhang Y."/>
        </authorList>
    </citation>
    <scope>NUCLEOTIDE SEQUENCE [LARGE SCALE GENOMIC DNA]</scope>
    <source>
        <strain evidence="2">cv. Punajuju</strain>
    </source>
</reference>
<reference evidence="1 2" key="2">
    <citation type="journal article" date="2022" name="Mol. Ecol. Resour.">
        <title>The genomes of chicory, endive, great burdock and yacon provide insights into Asteraceae paleo-polyploidization history and plant inulin production.</title>
        <authorList>
            <person name="Fan W."/>
            <person name="Wang S."/>
            <person name="Wang H."/>
            <person name="Wang A."/>
            <person name="Jiang F."/>
            <person name="Liu H."/>
            <person name="Zhao H."/>
            <person name="Xu D."/>
            <person name="Zhang Y."/>
        </authorList>
    </citation>
    <scope>NUCLEOTIDE SEQUENCE [LARGE SCALE GENOMIC DNA]</scope>
    <source>
        <strain evidence="2">cv. Punajuju</strain>
        <tissue evidence="1">Leaves</tissue>
    </source>
</reference>
<protein>
    <submittedName>
        <fullName evidence="1">Uncharacterized protein</fullName>
    </submittedName>
</protein>
<dbReference type="EMBL" id="CM042013">
    <property type="protein sequence ID" value="KAI3738715.1"/>
    <property type="molecule type" value="Genomic_DNA"/>
</dbReference>
<keyword evidence="2" id="KW-1185">Reference proteome</keyword>
<evidence type="ECO:0000313" key="1">
    <source>
        <dbReference type="EMBL" id="KAI3738715.1"/>
    </source>
</evidence>
<gene>
    <name evidence="1" type="ORF">L2E82_28823</name>
</gene>
<evidence type="ECO:0000313" key="2">
    <source>
        <dbReference type="Proteomes" id="UP001055811"/>
    </source>
</evidence>
<name>A0ACB9CWU1_CICIN</name>
<dbReference type="Proteomes" id="UP001055811">
    <property type="component" value="Linkage Group LG05"/>
</dbReference>
<sequence>MVMTEVSVTGSICVEKKTKGKRKIPIEKIVEPNSRQVTFSKRRTGLFKKAAEICVLTGAQIAVVVSSPGGRAYAFRHPNTDVLVDRYINDNNEDANTTTKNSPPPLPMKEFNQHYVEVSRELEAEKKRKGTIPVTSGGIRWYDEAVDGLDVEELQQYLCSLGELKKKVLTRADELMMINKSSTFFGSNESGLMGWNNSIQPVNIPTITGGDDGLNLQYGEDFGNLY</sequence>
<comment type="caution">
    <text evidence="1">The sequence shown here is derived from an EMBL/GenBank/DDBJ whole genome shotgun (WGS) entry which is preliminary data.</text>
</comment>